<dbReference type="EMBL" id="JDVG02000049">
    <property type="protein sequence ID" value="KFB74377.1"/>
    <property type="molecule type" value="Genomic_DNA"/>
</dbReference>
<name>A0A080LZH1_9PROT</name>
<sequence>MWIFLADSFLSVVDKGDPTGSTLLVRARRQGDIERAFPDAKVVDGAALKGLRAPQTIGSFLIQWYAAPAGNSWLKHALWRDFESCTRTRRELLPVQEKYP</sequence>
<proteinExistence type="predicted"/>
<accession>A0A080LZH1</accession>
<evidence type="ECO:0000313" key="2">
    <source>
        <dbReference type="Proteomes" id="UP000020077"/>
    </source>
</evidence>
<dbReference type="Proteomes" id="UP000020077">
    <property type="component" value="Unassembled WGS sequence"/>
</dbReference>
<dbReference type="AlphaFoldDB" id="A0A080LZH1"/>
<protein>
    <submittedName>
        <fullName evidence="1">Uncharacterized protein</fullName>
    </submittedName>
</protein>
<evidence type="ECO:0000313" key="1">
    <source>
        <dbReference type="EMBL" id="KFB74377.1"/>
    </source>
</evidence>
<comment type="caution">
    <text evidence="1">The sequence shown here is derived from an EMBL/GenBank/DDBJ whole genome shotgun (WGS) entry which is preliminary data.</text>
</comment>
<reference evidence="1 2" key="1">
    <citation type="submission" date="2014-02" db="EMBL/GenBank/DDBJ databases">
        <title>Expanding our view of genomic diversity in Candidatus Accumulibacter clades.</title>
        <authorList>
            <person name="Skennerton C.T."/>
            <person name="Barr J.J."/>
            <person name="Slater F.R."/>
            <person name="Bond P.L."/>
            <person name="Tyson G.W."/>
        </authorList>
    </citation>
    <scope>NUCLEOTIDE SEQUENCE [LARGE SCALE GENOMIC DNA]</scope>
    <source>
        <strain evidence="2">BA-91</strain>
    </source>
</reference>
<organism evidence="1 2">
    <name type="scientific">Candidatus Accumulibacter phosphatis</name>
    <dbReference type="NCBI Taxonomy" id="327160"/>
    <lineage>
        <taxon>Bacteria</taxon>
        <taxon>Pseudomonadati</taxon>
        <taxon>Pseudomonadota</taxon>
        <taxon>Betaproteobacteria</taxon>
        <taxon>Candidatus Accumulibacter</taxon>
    </lineage>
</organism>
<gene>
    <name evidence="1" type="ORF">AW09_000331</name>
</gene>